<comment type="caution">
    <text evidence="1">The sequence shown here is derived from an EMBL/GenBank/DDBJ whole genome shotgun (WGS) entry which is preliminary data.</text>
</comment>
<protein>
    <submittedName>
        <fullName evidence="1">Type II toxin-antitoxin system RelE/ParE family toxin</fullName>
    </submittedName>
</protein>
<dbReference type="Pfam" id="PF06296">
    <property type="entry name" value="RelE"/>
    <property type="match status" value="1"/>
</dbReference>
<gene>
    <name evidence="1" type="ORF">ABK249_22215</name>
</gene>
<sequence length="79" mass="8641">MAGDEIPGTGGVRKVRVPAKGKGKRGGARVIYYWYSENAPLYALLVYAKNRKTDLTPGEAKAVSSLAKAIKDHHRARMK</sequence>
<evidence type="ECO:0000313" key="2">
    <source>
        <dbReference type="Proteomes" id="UP001496627"/>
    </source>
</evidence>
<dbReference type="Proteomes" id="UP001496627">
    <property type="component" value="Unassembled WGS sequence"/>
</dbReference>
<reference evidence="1 2" key="1">
    <citation type="submission" date="2024-05" db="EMBL/GenBank/DDBJ databases">
        <title>Neorhizobium sp. Rsf11, a plant growth promoting and heavy metal resistant PAH-degrader.</title>
        <authorList>
            <person name="Golubev S.N."/>
            <person name="Muratova A.Y."/>
            <person name="Markelova M.I."/>
        </authorList>
    </citation>
    <scope>NUCLEOTIDE SEQUENCE [LARGE SCALE GENOMIC DNA]</scope>
    <source>
        <strain evidence="1 2">Rsf11</strain>
    </source>
</reference>
<name>A0ABV0M7G9_9HYPH</name>
<dbReference type="EMBL" id="JBEAAL010000019">
    <property type="protein sequence ID" value="MEQ1407643.1"/>
    <property type="molecule type" value="Genomic_DNA"/>
</dbReference>
<keyword evidence="2" id="KW-1185">Reference proteome</keyword>
<accession>A0ABV0M7G9</accession>
<dbReference type="PIRSF" id="PIRSF039032">
    <property type="entry name" value="HigB-2"/>
    <property type="match status" value="1"/>
</dbReference>
<dbReference type="InterPro" id="IPR009387">
    <property type="entry name" value="HigB-2"/>
</dbReference>
<organism evidence="1 2">
    <name type="scientific">Neorhizobium phenanthreniclasticum</name>
    <dbReference type="NCBI Taxonomy" id="3157917"/>
    <lineage>
        <taxon>Bacteria</taxon>
        <taxon>Pseudomonadati</taxon>
        <taxon>Pseudomonadota</taxon>
        <taxon>Alphaproteobacteria</taxon>
        <taxon>Hyphomicrobiales</taxon>
        <taxon>Rhizobiaceae</taxon>
        <taxon>Rhizobium/Agrobacterium group</taxon>
        <taxon>Neorhizobium</taxon>
    </lineage>
</organism>
<evidence type="ECO:0000313" key="1">
    <source>
        <dbReference type="EMBL" id="MEQ1407643.1"/>
    </source>
</evidence>
<proteinExistence type="predicted"/>